<sequence>MRINRISCAQQLLLTLILAIGFLQSQAQTNPLQLIQDNKATSIKNQGQSGTCWDYSTTSLVESETMRKGLLDNPDLSEMYTVRNVYLEKAKNYLLRQGKAQFSQGGLGHDLIQAIAQYGAVPQEVFQSTSGEIPDHEGLDELLKHYLDSLLAHRPIPSNWQAGYLRILDNNIGTAPSQFTYKGKSYTPLSFAKEVLQFNAEDYVNLTSFTHHPYYQEFVLEAPDNFANGQFYNLPLEELIQTTEQALRAGYTVMWDADVSNRNFQQSKGYALLFANPEEAAQDVIHPDAAEAPYTATLRQQLYENLTTQDDHLMHVIGLEKSKGGKVFFNVKNSWGDVGPFNGYIAVSKAYFAINTVGLVLPKAALSPTLKKKLHLL</sequence>
<dbReference type="PIRSF" id="PIRSF005700">
    <property type="entry name" value="PepC"/>
    <property type="match status" value="1"/>
</dbReference>
<protein>
    <recommendedName>
        <fullName evidence="4">Aminopeptidase</fullName>
    </recommendedName>
</protein>
<keyword evidence="1 4" id="KW-0645">Protease</keyword>
<keyword evidence="2 4" id="KW-0378">Hydrolase</keyword>
<keyword evidence="5" id="KW-0732">Signal</keyword>
<name>A0ABP9BZ63_9SPHI</name>
<evidence type="ECO:0000256" key="1">
    <source>
        <dbReference type="ARBA" id="ARBA00022670"/>
    </source>
</evidence>
<accession>A0ABP9BZ63</accession>
<organism evidence="7 8">
    <name type="scientific">Olivibacter ginsenosidimutans</name>
    <dbReference type="NCBI Taxonomy" id="1176537"/>
    <lineage>
        <taxon>Bacteria</taxon>
        <taxon>Pseudomonadati</taxon>
        <taxon>Bacteroidota</taxon>
        <taxon>Sphingobacteriia</taxon>
        <taxon>Sphingobacteriales</taxon>
        <taxon>Sphingobacteriaceae</taxon>
        <taxon>Olivibacter</taxon>
    </lineage>
</organism>
<proteinExistence type="inferred from homology"/>
<dbReference type="InterPro" id="IPR000668">
    <property type="entry name" value="Peptidase_C1A_C"/>
</dbReference>
<dbReference type="Pfam" id="PF00112">
    <property type="entry name" value="Peptidase_C1"/>
    <property type="match status" value="1"/>
</dbReference>
<comment type="caution">
    <text evidence="7">The sequence shown here is derived from an EMBL/GenBank/DDBJ whole genome shotgun (WGS) entry which is preliminary data.</text>
</comment>
<reference evidence="8" key="1">
    <citation type="journal article" date="2019" name="Int. J. Syst. Evol. Microbiol.">
        <title>The Global Catalogue of Microorganisms (GCM) 10K type strain sequencing project: providing services to taxonomists for standard genome sequencing and annotation.</title>
        <authorList>
            <consortium name="The Broad Institute Genomics Platform"/>
            <consortium name="The Broad Institute Genome Sequencing Center for Infectious Disease"/>
            <person name="Wu L."/>
            <person name="Ma J."/>
        </authorList>
    </citation>
    <scope>NUCLEOTIDE SEQUENCE [LARGE SCALE GENOMIC DNA]</scope>
    <source>
        <strain evidence="8">JCM 18200</strain>
    </source>
</reference>
<dbReference type="Pfam" id="PF03051">
    <property type="entry name" value="Peptidase_C1_2"/>
    <property type="match status" value="1"/>
</dbReference>
<feature type="chain" id="PRO_5045282539" description="Aminopeptidase" evidence="5">
    <location>
        <begin position="28"/>
        <end position="377"/>
    </location>
</feature>
<dbReference type="Proteomes" id="UP001501411">
    <property type="component" value="Unassembled WGS sequence"/>
</dbReference>
<dbReference type="InterPro" id="IPR038765">
    <property type="entry name" value="Papain-like_cys_pep_sf"/>
</dbReference>
<evidence type="ECO:0000256" key="5">
    <source>
        <dbReference type="SAM" id="SignalP"/>
    </source>
</evidence>
<keyword evidence="3 4" id="KW-0788">Thiol protease</keyword>
<evidence type="ECO:0000256" key="2">
    <source>
        <dbReference type="ARBA" id="ARBA00022801"/>
    </source>
</evidence>
<dbReference type="InterPro" id="IPR004134">
    <property type="entry name" value="Peptidase_C1B"/>
</dbReference>
<dbReference type="RefSeq" id="WP_345233558.1">
    <property type="nucleotide sequence ID" value="NZ_BAABIQ010000042.1"/>
</dbReference>
<evidence type="ECO:0000256" key="4">
    <source>
        <dbReference type="PIRNR" id="PIRNR005700"/>
    </source>
</evidence>
<feature type="signal peptide" evidence="5">
    <location>
        <begin position="1"/>
        <end position="27"/>
    </location>
</feature>
<dbReference type="Gene3D" id="3.90.70.10">
    <property type="entry name" value="Cysteine proteinases"/>
    <property type="match status" value="1"/>
</dbReference>
<gene>
    <name evidence="7" type="ORF">GCM10023231_34000</name>
</gene>
<dbReference type="SUPFAM" id="SSF54001">
    <property type="entry name" value="Cysteine proteinases"/>
    <property type="match status" value="1"/>
</dbReference>
<evidence type="ECO:0000313" key="8">
    <source>
        <dbReference type="Proteomes" id="UP001501411"/>
    </source>
</evidence>
<keyword evidence="4" id="KW-0031">Aminopeptidase</keyword>
<dbReference type="PANTHER" id="PTHR10363">
    <property type="entry name" value="BLEOMYCIN HYDROLASE"/>
    <property type="match status" value="1"/>
</dbReference>
<dbReference type="PANTHER" id="PTHR10363:SF2">
    <property type="entry name" value="BLEOMYCIN HYDROLASE"/>
    <property type="match status" value="1"/>
</dbReference>
<evidence type="ECO:0000313" key="7">
    <source>
        <dbReference type="EMBL" id="GAA4802234.1"/>
    </source>
</evidence>
<evidence type="ECO:0000256" key="3">
    <source>
        <dbReference type="ARBA" id="ARBA00022807"/>
    </source>
</evidence>
<comment type="similarity">
    <text evidence="4">Belongs to the peptidase C1 family.</text>
</comment>
<keyword evidence="8" id="KW-1185">Reference proteome</keyword>
<evidence type="ECO:0000259" key="6">
    <source>
        <dbReference type="Pfam" id="PF00112"/>
    </source>
</evidence>
<feature type="domain" description="Peptidase C1A papain C-terminal" evidence="6">
    <location>
        <begin position="39"/>
        <end position="80"/>
    </location>
</feature>
<dbReference type="EMBL" id="BAABIQ010000042">
    <property type="protein sequence ID" value="GAA4802234.1"/>
    <property type="molecule type" value="Genomic_DNA"/>
</dbReference>